<evidence type="ECO:0000313" key="5">
    <source>
        <dbReference type="Proteomes" id="UP001551695"/>
    </source>
</evidence>
<dbReference type="InterPro" id="IPR001926">
    <property type="entry name" value="TrpB-like_PALP"/>
</dbReference>
<comment type="caution">
    <text evidence="4">The sequence shown here is derived from an EMBL/GenBank/DDBJ whole genome shotgun (WGS) entry which is preliminary data.</text>
</comment>
<comment type="cofactor">
    <cofactor evidence="1">
        <name>pyridoxal 5'-phosphate</name>
        <dbReference type="ChEBI" id="CHEBI:597326"/>
    </cofactor>
</comment>
<sequence length="352" mass="37505">MRTVEPHGGRSGLLRLIGGTPVTSIPTESGNYWAKIEAAGVGGMKARAAASMLLAAADRGELKPGAPIIESTSGTLGVGLALVGRALGHPVTLVVDAELESDMRTLFGVYGVALAVVEHPHPEGGWQRARLDRIAALLTSTPGAYWPDQYNNPDNALGYLDMAREILDQAEPMDVLVVTVGSGGHSAGLTRALRRYWPNLRVVGVDAVGSRIFGQPARSRVMRGLGSSMLPRNVAYADFDEVHWVGPVESVAACRELAARTCLGGGWSTGAAALVADWVARREAGSRVLTVFPDGPHRYLHTIYDDGWCSERGLLGAPRTEPVEFGDPDESEARGWARCRVVRDPATARVRA</sequence>
<evidence type="ECO:0000259" key="3">
    <source>
        <dbReference type="Pfam" id="PF00291"/>
    </source>
</evidence>
<keyword evidence="5" id="KW-1185">Reference proteome</keyword>
<dbReference type="RefSeq" id="WP_357789459.1">
    <property type="nucleotide sequence ID" value="NZ_JBFAKC010000021.1"/>
</dbReference>
<evidence type="ECO:0000313" key="4">
    <source>
        <dbReference type="EMBL" id="MEV0712423.1"/>
    </source>
</evidence>
<evidence type="ECO:0000256" key="2">
    <source>
        <dbReference type="ARBA" id="ARBA00022898"/>
    </source>
</evidence>
<dbReference type="EMBL" id="JBFAKC010000021">
    <property type="protein sequence ID" value="MEV0712423.1"/>
    <property type="molecule type" value="Genomic_DNA"/>
</dbReference>
<name>A0ABV3G464_9NOCA</name>
<dbReference type="SUPFAM" id="SSF53686">
    <property type="entry name" value="Tryptophan synthase beta subunit-like PLP-dependent enzymes"/>
    <property type="match status" value="1"/>
</dbReference>
<protein>
    <submittedName>
        <fullName evidence="4">Pyridoxal-phosphate dependent enzyme</fullName>
    </submittedName>
</protein>
<gene>
    <name evidence="4" type="ORF">AB0I48_33195</name>
</gene>
<dbReference type="InterPro" id="IPR036052">
    <property type="entry name" value="TrpB-like_PALP_sf"/>
</dbReference>
<proteinExistence type="predicted"/>
<dbReference type="PANTHER" id="PTHR10314">
    <property type="entry name" value="CYSTATHIONINE BETA-SYNTHASE"/>
    <property type="match status" value="1"/>
</dbReference>
<dbReference type="InterPro" id="IPR050214">
    <property type="entry name" value="Cys_Synth/Cystath_Beta-Synth"/>
</dbReference>
<organism evidence="4 5">
    <name type="scientific">Nocardia aurea</name>
    <dbReference type="NCBI Taxonomy" id="2144174"/>
    <lineage>
        <taxon>Bacteria</taxon>
        <taxon>Bacillati</taxon>
        <taxon>Actinomycetota</taxon>
        <taxon>Actinomycetes</taxon>
        <taxon>Mycobacteriales</taxon>
        <taxon>Nocardiaceae</taxon>
        <taxon>Nocardia</taxon>
    </lineage>
</organism>
<feature type="domain" description="Tryptophan synthase beta chain-like PALP" evidence="3">
    <location>
        <begin position="15"/>
        <end position="294"/>
    </location>
</feature>
<evidence type="ECO:0000256" key="1">
    <source>
        <dbReference type="ARBA" id="ARBA00001933"/>
    </source>
</evidence>
<keyword evidence="2" id="KW-0663">Pyridoxal phosphate</keyword>
<accession>A0ABV3G464</accession>
<dbReference type="Pfam" id="PF00291">
    <property type="entry name" value="PALP"/>
    <property type="match status" value="1"/>
</dbReference>
<dbReference type="Proteomes" id="UP001551695">
    <property type="component" value="Unassembled WGS sequence"/>
</dbReference>
<reference evidence="4 5" key="1">
    <citation type="submission" date="2024-06" db="EMBL/GenBank/DDBJ databases">
        <title>The Natural Products Discovery Center: Release of the First 8490 Sequenced Strains for Exploring Actinobacteria Biosynthetic Diversity.</title>
        <authorList>
            <person name="Kalkreuter E."/>
            <person name="Kautsar S.A."/>
            <person name="Yang D."/>
            <person name="Bader C.D."/>
            <person name="Teijaro C.N."/>
            <person name="Fluegel L."/>
            <person name="Davis C.M."/>
            <person name="Simpson J.R."/>
            <person name="Lauterbach L."/>
            <person name="Steele A.D."/>
            <person name="Gui C."/>
            <person name="Meng S."/>
            <person name="Li G."/>
            <person name="Viehrig K."/>
            <person name="Ye F."/>
            <person name="Su P."/>
            <person name="Kiefer A.F."/>
            <person name="Nichols A."/>
            <person name="Cepeda A.J."/>
            <person name="Yan W."/>
            <person name="Fan B."/>
            <person name="Jiang Y."/>
            <person name="Adhikari A."/>
            <person name="Zheng C.-J."/>
            <person name="Schuster L."/>
            <person name="Cowan T.M."/>
            <person name="Smanski M.J."/>
            <person name="Chevrette M.G."/>
            <person name="De Carvalho L.P.S."/>
            <person name="Shen B."/>
        </authorList>
    </citation>
    <scope>NUCLEOTIDE SEQUENCE [LARGE SCALE GENOMIC DNA]</scope>
    <source>
        <strain evidence="4 5">NPDC050403</strain>
    </source>
</reference>
<dbReference type="Gene3D" id="3.40.50.1100">
    <property type="match status" value="2"/>
</dbReference>